<gene>
    <name evidence="1" type="ORF">FF38_00935</name>
</gene>
<comment type="caution">
    <text evidence="1">The sequence shown here is derived from an EMBL/GenBank/DDBJ whole genome shotgun (WGS) entry which is preliminary data.</text>
</comment>
<dbReference type="AlphaFoldDB" id="A0A0L0BQI1"/>
<protein>
    <submittedName>
        <fullName evidence="1">Uncharacterized protein</fullName>
    </submittedName>
</protein>
<name>A0A0L0BQI1_LUCCU</name>
<organism evidence="1 2">
    <name type="scientific">Lucilia cuprina</name>
    <name type="common">Green bottle fly</name>
    <name type="synonym">Australian sheep blowfly</name>
    <dbReference type="NCBI Taxonomy" id="7375"/>
    <lineage>
        <taxon>Eukaryota</taxon>
        <taxon>Metazoa</taxon>
        <taxon>Ecdysozoa</taxon>
        <taxon>Arthropoda</taxon>
        <taxon>Hexapoda</taxon>
        <taxon>Insecta</taxon>
        <taxon>Pterygota</taxon>
        <taxon>Neoptera</taxon>
        <taxon>Endopterygota</taxon>
        <taxon>Diptera</taxon>
        <taxon>Brachycera</taxon>
        <taxon>Muscomorpha</taxon>
        <taxon>Oestroidea</taxon>
        <taxon>Calliphoridae</taxon>
        <taxon>Luciliinae</taxon>
        <taxon>Lucilia</taxon>
    </lineage>
</organism>
<reference evidence="1 2" key="1">
    <citation type="journal article" date="2015" name="Nat. Commun.">
        <title>Lucilia cuprina genome unlocks parasitic fly biology to underpin future interventions.</title>
        <authorList>
            <person name="Anstead C.A."/>
            <person name="Korhonen P.K."/>
            <person name="Young N.D."/>
            <person name="Hall R.S."/>
            <person name="Jex A.R."/>
            <person name="Murali S.C."/>
            <person name="Hughes D.S."/>
            <person name="Lee S.F."/>
            <person name="Perry T."/>
            <person name="Stroehlein A.J."/>
            <person name="Ansell B.R."/>
            <person name="Breugelmans B."/>
            <person name="Hofmann A."/>
            <person name="Qu J."/>
            <person name="Dugan S."/>
            <person name="Lee S.L."/>
            <person name="Chao H."/>
            <person name="Dinh H."/>
            <person name="Han Y."/>
            <person name="Doddapaneni H.V."/>
            <person name="Worley K.C."/>
            <person name="Muzny D.M."/>
            <person name="Ioannidis P."/>
            <person name="Waterhouse R.M."/>
            <person name="Zdobnov E.M."/>
            <person name="James P.J."/>
            <person name="Bagnall N.H."/>
            <person name="Kotze A.C."/>
            <person name="Gibbs R.A."/>
            <person name="Richards S."/>
            <person name="Batterham P."/>
            <person name="Gasser R.B."/>
        </authorList>
    </citation>
    <scope>NUCLEOTIDE SEQUENCE [LARGE SCALE GENOMIC DNA]</scope>
    <source>
        <strain evidence="1 2">LS</strain>
        <tissue evidence="1">Full body</tissue>
    </source>
</reference>
<accession>A0A0L0BQI1</accession>
<evidence type="ECO:0000313" key="1">
    <source>
        <dbReference type="EMBL" id="KNC22243.1"/>
    </source>
</evidence>
<dbReference type="Proteomes" id="UP000037069">
    <property type="component" value="Unassembled WGS sequence"/>
</dbReference>
<evidence type="ECO:0000313" key="2">
    <source>
        <dbReference type="Proteomes" id="UP000037069"/>
    </source>
</evidence>
<keyword evidence="2" id="KW-1185">Reference proteome</keyword>
<proteinExistence type="predicted"/>
<sequence length="133" mass="15572">MSKHLWSSRCQNIFDDHNPAELNELLLLASLATDSLYLDSLLLSERMNHVQFPTLCPEQEFFVNGQQHSCAIIHPGGYSLDFRVGNCLDNILFYNPDYGRKYNSDYRRDYSADYRGYYSTDCRRDYSSVYNLN</sequence>
<dbReference type="EMBL" id="JRES01001525">
    <property type="protein sequence ID" value="KNC22243.1"/>
    <property type="molecule type" value="Genomic_DNA"/>
</dbReference>